<sequence>MKGIYRALFVLHIFVGIGALFGGSAAIIYPKAPLGMPLDPLKNTPFDDYLIPGIILFTVIGLGNIISAFTLRAKSKFQGYISSVFSWALVIWIVVQCVMLRAVAFLHVLYFIIGLLGAGLSIVLLFEQRLFPANIALNLYKSIKGKNISE</sequence>
<evidence type="ECO:0000313" key="3">
    <source>
        <dbReference type="Proteomes" id="UP000236151"/>
    </source>
</evidence>
<organism evidence="2 3">
    <name type="scientific">Clostridium thermosuccinogenes</name>
    <dbReference type="NCBI Taxonomy" id="84032"/>
    <lineage>
        <taxon>Bacteria</taxon>
        <taxon>Bacillati</taxon>
        <taxon>Bacillota</taxon>
        <taxon>Clostridia</taxon>
        <taxon>Eubacteriales</taxon>
        <taxon>Clostridiaceae</taxon>
        <taxon>Clostridium</taxon>
    </lineage>
</organism>
<feature type="transmembrane region" description="Helical" evidence="1">
    <location>
        <begin position="83"/>
        <end position="102"/>
    </location>
</feature>
<dbReference type="RefSeq" id="WP_103080753.1">
    <property type="nucleotide sequence ID" value="NZ_CP021850.1"/>
</dbReference>
<comment type="caution">
    <text evidence="2">The sequence shown here is derived from an EMBL/GenBank/DDBJ whole genome shotgun (WGS) entry which is preliminary data.</text>
</comment>
<gene>
    <name evidence="2" type="ORF">CDQ84_05625</name>
</gene>
<reference evidence="2 3" key="1">
    <citation type="submission" date="2017-06" db="EMBL/GenBank/DDBJ databases">
        <title>Investigating the central metabolism of Clostridium thermosuccinogenes.</title>
        <authorList>
            <person name="Koendjbiharie J.G."/>
            <person name="van Kranenburg R."/>
        </authorList>
    </citation>
    <scope>NUCLEOTIDE SEQUENCE [LARGE SCALE GENOMIC DNA]</scope>
    <source>
        <strain evidence="2 3">DSM 5806</strain>
    </source>
</reference>
<dbReference type="KEGG" id="cthd:CDO33_10020"/>
<dbReference type="EMBL" id="NIOJ01000009">
    <property type="protein sequence ID" value="PNU00562.1"/>
    <property type="molecule type" value="Genomic_DNA"/>
</dbReference>
<keyword evidence="3" id="KW-1185">Reference proteome</keyword>
<proteinExistence type="predicted"/>
<dbReference type="Proteomes" id="UP000236151">
    <property type="component" value="Unassembled WGS sequence"/>
</dbReference>
<keyword evidence="1" id="KW-1133">Transmembrane helix</keyword>
<name>A0A2K2F1E4_9CLOT</name>
<feature type="transmembrane region" description="Helical" evidence="1">
    <location>
        <begin position="108"/>
        <end position="126"/>
    </location>
</feature>
<dbReference type="OrthoDB" id="1909107at2"/>
<feature type="transmembrane region" description="Helical" evidence="1">
    <location>
        <begin position="7"/>
        <end position="29"/>
    </location>
</feature>
<feature type="transmembrane region" description="Helical" evidence="1">
    <location>
        <begin position="49"/>
        <end position="71"/>
    </location>
</feature>
<evidence type="ECO:0000256" key="1">
    <source>
        <dbReference type="SAM" id="Phobius"/>
    </source>
</evidence>
<dbReference type="AlphaFoldDB" id="A0A2K2F1E4"/>
<accession>A0A2K2F1E4</accession>
<keyword evidence="1" id="KW-0472">Membrane</keyword>
<evidence type="ECO:0000313" key="2">
    <source>
        <dbReference type="EMBL" id="PNU00562.1"/>
    </source>
</evidence>
<protein>
    <submittedName>
        <fullName evidence="2">Uncharacterized protein</fullName>
    </submittedName>
</protein>
<keyword evidence="1" id="KW-0812">Transmembrane</keyword>